<organism evidence="1 2">
    <name type="scientific">Debaryomyces hansenii (strain ATCC 36239 / CBS 767 / BCRC 21394 / JCM 1990 / NBRC 0083 / IGC 2968)</name>
    <name type="common">Yeast</name>
    <name type="synonym">Torulaspora hansenii</name>
    <dbReference type="NCBI Taxonomy" id="284592"/>
    <lineage>
        <taxon>Eukaryota</taxon>
        <taxon>Fungi</taxon>
        <taxon>Dikarya</taxon>
        <taxon>Ascomycota</taxon>
        <taxon>Saccharomycotina</taxon>
        <taxon>Pichiomycetes</taxon>
        <taxon>Debaryomycetaceae</taxon>
        <taxon>Debaryomyces</taxon>
    </lineage>
</organism>
<dbReference type="KEGG" id="dha:DEHA2B06534g"/>
<evidence type="ECO:0000313" key="2">
    <source>
        <dbReference type="Proteomes" id="UP000000599"/>
    </source>
</evidence>
<dbReference type="AlphaFoldDB" id="Q6BX26"/>
<accession>Q6BX26</accession>
<dbReference type="RefSeq" id="XP_457243.2">
    <property type="nucleotide sequence ID" value="XM_457243.1"/>
</dbReference>
<gene>
    <name evidence="1" type="ordered locus">DEHA2B06534g</name>
</gene>
<evidence type="ECO:0000313" key="1">
    <source>
        <dbReference type="EMBL" id="CAG85241.2"/>
    </source>
</evidence>
<dbReference type="EMBL" id="CR382134">
    <property type="protein sequence ID" value="CAG85241.2"/>
    <property type="molecule type" value="Genomic_DNA"/>
</dbReference>
<dbReference type="HOGENOM" id="CLU_2831154_0_0_1"/>
<dbReference type="Proteomes" id="UP000000599">
    <property type="component" value="Chromosome B"/>
</dbReference>
<name>Q6BX26_DEBHA</name>
<reference evidence="1 2" key="1">
    <citation type="journal article" date="2004" name="Nature">
        <title>Genome evolution in yeasts.</title>
        <authorList>
            <consortium name="Genolevures"/>
            <person name="Dujon B."/>
            <person name="Sherman D."/>
            <person name="Fischer G."/>
            <person name="Durrens P."/>
            <person name="Casaregola S."/>
            <person name="Lafontaine I."/>
            <person name="de Montigny J."/>
            <person name="Marck C."/>
            <person name="Neuveglise C."/>
            <person name="Talla E."/>
            <person name="Goffard N."/>
            <person name="Frangeul L."/>
            <person name="Aigle M."/>
            <person name="Anthouard V."/>
            <person name="Babour A."/>
            <person name="Barbe V."/>
            <person name="Barnay S."/>
            <person name="Blanchin S."/>
            <person name="Beckerich J.M."/>
            <person name="Beyne E."/>
            <person name="Bleykasten C."/>
            <person name="Boisrame A."/>
            <person name="Boyer J."/>
            <person name="Cattolico L."/>
            <person name="Confanioleri F."/>
            <person name="de Daruvar A."/>
            <person name="Despons L."/>
            <person name="Fabre E."/>
            <person name="Fairhead C."/>
            <person name="Ferry-Dumazet H."/>
            <person name="Groppi A."/>
            <person name="Hantraye F."/>
            <person name="Hennequin C."/>
            <person name="Jauniaux N."/>
            <person name="Joyet P."/>
            <person name="Kachouri R."/>
            <person name="Kerrest A."/>
            <person name="Koszul R."/>
            <person name="Lemaire M."/>
            <person name="Lesur I."/>
            <person name="Ma L."/>
            <person name="Muller H."/>
            <person name="Nicaud J.M."/>
            <person name="Nikolski M."/>
            <person name="Oztas S."/>
            <person name="Ozier-Kalogeropoulos O."/>
            <person name="Pellenz S."/>
            <person name="Potier S."/>
            <person name="Richard G.F."/>
            <person name="Straub M.L."/>
            <person name="Suleau A."/>
            <person name="Swennene D."/>
            <person name="Tekaia F."/>
            <person name="Wesolowski-Louvel M."/>
            <person name="Westhof E."/>
            <person name="Wirth B."/>
            <person name="Zeniou-Meyer M."/>
            <person name="Zivanovic I."/>
            <person name="Bolotin-Fukuhara M."/>
            <person name="Thierry A."/>
            <person name="Bouchier C."/>
            <person name="Caudron B."/>
            <person name="Scarpelli C."/>
            <person name="Gaillardin C."/>
            <person name="Weissenbach J."/>
            <person name="Wincker P."/>
            <person name="Souciet J.L."/>
        </authorList>
    </citation>
    <scope>NUCLEOTIDE SEQUENCE [LARGE SCALE GENOMIC DNA]</scope>
    <source>
        <strain evidence="2">ATCC 36239 / CBS 767 / BCRC 21394 / JCM 1990 / NBRC 0083 / IGC 2968</strain>
    </source>
</reference>
<sequence>MYRKLHREASNPGLNGGSLLDLQEDFKITDIRNVEKVRYEVLLKDLRQDAYLDQKDKSLIPHSHSI</sequence>
<dbReference type="GeneID" id="2913676"/>
<proteinExistence type="predicted"/>
<keyword evidence="2" id="KW-1185">Reference proteome</keyword>
<dbReference type="VEuPathDB" id="FungiDB:DEHA2B06534g"/>
<protein>
    <submittedName>
        <fullName evidence="1">DEHA2B06534p</fullName>
    </submittedName>
</protein>
<dbReference type="InParanoid" id="Q6BX26"/>